<protein>
    <recommendedName>
        <fullName evidence="10">Glycosyl hydrolase family 4 C-terminal domain-containing protein</fullName>
    </recommendedName>
</protein>
<keyword evidence="3" id="KW-0479">Metal-binding</keyword>
<dbReference type="Proteomes" id="UP000031967">
    <property type="component" value="Unassembled WGS sequence"/>
</dbReference>
<evidence type="ECO:0000256" key="4">
    <source>
        <dbReference type="ARBA" id="ARBA00022801"/>
    </source>
</evidence>
<dbReference type="Gene3D" id="3.90.1820.10">
    <property type="entry name" value="AglA-like glucosidase"/>
    <property type="match status" value="1"/>
</dbReference>
<reference evidence="11 12" key="1">
    <citation type="submission" date="2014-12" db="EMBL/GenBank/DDBJ databases">
        <title>Draft genome sequence of Paenibacillus kamchatkensis strain B-2647.</title>
        <authorList>
            <person name="Karlyshev A.V."/>
            <person name="Kudryashova E.B."/>
        </authorList>
    </citation>
    <scope>NUCLEOTIDE SEQUENCE [LARGE SCALE GENOMIC DNA]</scope>
    <source>
        <strain evidence="11 12">VKM B-2647</strain>
    </source>
</reference>
<accession>A0ABR5ADM9</accession>
<dbReference type="SUPFAM" id="SSF56327">
    <property type="entry name" value="LDH C-terminal domain-like"/>
    <property type="match status" value="1"/>
</dbReference>
<comment type="cofactor">
    <cofactor evidence="1">
        <name>Mn(2+)</name>
        <dbReference type="ChEBI" id="CHEBI:29035"/>
    </cofactor>
</comment>
<evidence type="ECO:0000313" key="11">
    <source>
        <dbReference type="EMBL" id="KIL39159.1"/>
    </source>
</evidence>
<keyword evidence="5 9" id="KW-0520">NAD</keyword>
<evidence type="ECO:0000313" key="12">
    <source>
        <dbReference type="Proteomes" id="UP000031967"/>
    </source>
</evidence>
<dbReference type="InterPro" id="IPR015955">
    <property type="entry name" value="Lactate_DH/Glyco_Ohase_4_C"/>
</dbReference>
<dbReference type="EMBL" id="JXAK01000042">
    <property type="protein sequence ID" value="KIL39159.1"/>
    <property type="molecule type" value="Genomic_DNA"/>
</dbReference>
<keyword evidence="7" id="KW-0119">Carbohydrate metabolism</keyword>
<gene>
    <name evidence="11" type="ORF">SD70_21645</name>
</gene>
<evidence type="ECO:0000259" key="10">
    <source>
        <dbReference type="Pfam" id="PF11975"/>
    </source>
</evidence>
<evidence type="ECO:0000256" key="5">
    <source>
        <dbReference type="ARBA" id="ARBA00023027"/>
    </source>
</evidence>
<dbReference type="RefSeq" id="WP_041049641.1">
    <property type="nucleotide sequence ID" value="NZ_JXAK01000042.1"/>
</dbReference>
<organism evidence="11 12">
    <name type="scientific">Gordoniibacillus kamchatkensis</name>
    <dbReference type="NCBI Taxonomy" id="1590651"/>
    <lineage>
        <taxon>Bacteria</taxon>
        <taxon>Bacillati</taxon>
        <taxon>Bacillota</taxon>
        <taxon>Bacilli</taxon>
        <taxon>Bacillales</taxon>
        <taxon>Paenibacillaceae</taxon>
        <taxon>Gordoniibacillus</taxon>
    </lineage>
</organism>
<dbReference type="InterPro" id="IPR022616">
    <property type="entry name" value="Glyco_hydro_4_C"/>
</dbReference>
<name>A0ABR5ADM9_9BACL</name>
<evidence type="ECO:0000256" key="2">
    <source>
        <dbReference type="ARBA" id="ARBA00010141"/>
    </source>
</evidence>
<dbReference type="InterPro" id="IPR036291">
    <property type="entry name" value="NAD(P)-bd_dom_sf"/>
</dbReference>
<evidence type="ECO:0000256" key="3">
    <source>
        <dbReference type="ARBA" id="ARBA00022723"/>
    </source>
</evidence>
<dbReference type="SUPFAM" id="SSF51735">
    <property type="entry name" value="NAD(P)-binding Rossmann-fold domains"/>
    <property type="match status" value="1"/>
</dbReference>
<keyword evidence="8 9" id="KW-0326">Glycosidase</keyword>
<keyword evidence="12" id="KW-1185">Reference proteome</keyword>
<dbReference type="Pfam" id="PF02056">
    <property type="entry name" value="Glyco_hydro_4"/>
    <property type="match status" value="1"/>
</dbReference>
<evidence type="ECO:0000256" key="1">
    <source>
        <dbReference type="ARBA" id="ARBA00001936"/>
    </source>
</evidence>
<feature type="domain" description="Glycosyl hydrolase family 4 C-terminal" evidence="10">
    <location>
        <begin position="196"/>
        <end position="407"/>
    </location>
</feature>
<evidence type="ECO:0000256" key="9">
    <source>
        <dbReference type="RuleBase" id="RU361152"/>
    </source>
</evidence>
<evidence type="ECO:0000256" key="7">
    <source>
        <dbReference type="ARBA" id="ARBA00023277"/>
    </source>
</evidence>
<dbReference type="InterPro" id="IPR001088">
    <property type="entry name" value="Glyco_hydro_4"/>
</dbReference>
<comment type="caution">
    <text evidence="11">The sequence shown here is derived from an EMBL/GenBank/DDBJ whole genome shotgun (WGS) entry which is preliminary data.</text>
</comment>
<evidence type="ECO:0000256" key="8">
    <source>
        <dbReference type="ARBA" id="ARBA00023295"/>
    </source>
</evidence>
<dbReference type="PRINTS" id="PR00732">
    <property type="entry name" value="GLHYDRLASE4"/>
</dbReference>
<proteinExistence type="inferred from homology"/>
<comment type="similarity">
    <text evidence="2 9">Belongs to the glycosyl hydrolase 4 family.</text>
</comment>
<sequence length="433" mass="47141">MKPVKIVIIGAGSVSFGTGALRDAVQCRDLRGSKLVLVDIHPGNLELITKLAKRMNEEAGAGLVIESTTDRLEALPEADFVITSIAVRRDELWQKDWQIPRSYGIKQVLGENGGPGGLSHALRNIPIILDVCRDMEKLCPNAWLINFSNPESRIIMAVSKYTSVKAVGLCHGVPMGRNRVAQMIGRKGAELDVKAAGVNHLVWLMDVRDAATGEDLYPLIRQKEAELPADDVGLYGHDPLSRAMFRHFGYWPCPTDDHIGEYLPYAGEVVGYEGYDFEAADRHREKTWVRIRQLAAGEGELGDLLTEPSGECAFQIIAAIAGNKNEYVLAVNIPNRGCITNLAADAIVEVPALVSGYGIQGLTMGELPDGIAALCSMQVNIQRLCVEAAVRGDRNSALQALLVDPVVDSLDGAVRMLDELLTVHKPVLPLFHK</sequence>
<dbReference type="PANTHER" id="PTHR32092">
    <property type="entry name" value="6-PHOSPHO-BETA-GLUCOSIDASE-RELATED"/>
    <property type="match status" value="1"/>
</dbReference>
<comment type="cofactor">
    <cofactor evidence="9">
        <name>NAD(+)</name>
        <dbReference type="ChEBI" id="CHEBI:57540"/>
    </cofactor>
    <text evidence="9">Binds 1 NAD(+) per subunit.</text>
</comment>
<dbReference type="Pfam" id="PF11975">
    <property type="entry name" value="Glyco_hydro_4C"/>
    <property type="match status" value="1"/>
</dbReference>
<keyword evidence="6" id="KW-0464">Manganese</keyword>
<dbReference type="InterPro" id="IPR053715">
    <property type="entry name" value="GH4_Enzyme_sf"/>
</dbReference>
<evidence type="ECO:0000256" key="6">
    <source>
        <dbReference type="ARBA" id="ARBA00023211"/>
    </source>
</evidence>
<dbReference type="PANTHER" id="PTHR32092:SF6">
    <property type="entry name" value="ALPHA-GALACTOSIDASE"/>
    <property type="match status" value="1"/>
</dbReference>
<keyword evidence="4 9" id="KW-0378">Hydrolase</keyword>